<keyword evidence="12" id="KW-1185">Reference proteome</keyword>
<feature type="compositionally biased region" description="Gly residues" evidence="9">
    <location>
        <begin position="167"/>
        <end position="185"/>
    </location>
</feature>
<evidence type="ECO:0000256" key="9">
    <source>
        <dbReference type="SAM" id="MobiDB-lite"/>
    </source>
</evidence>
<dbReference type="Gene3D" id="3.40.50.150">
    <property type="entry name" value="Vaccinia Virus protein VP39"/>
    <property type="match status" value="1"/>
</dbReference>
<dbReference type="InterPro" id="IPR041532">
    <property type="entry name" value="RlmI-like_PUA"/>
</dbReference>
<dbReference type="PANTHER" id="PTHR42873:SF1">
    <property type="entry name" value="S-ADENOSYLMETHIONINE-DEPENDENT METHYLTRANSFERASE DOMAIN-CONTAINING PROTEIN"/>
    <property type="match status" value="1"/>
</dbReference>
<evidence type="ECO:0000313" key="12">
    <source>
        <dbReference type="Proteomes" id="UP000815325"/>
    </source>
</evidence>
<name>A0ABQ7GEV4_DUNSA</name>
<dbReference type="Gene3D" id="2.30.130.10">
    <property type="entry name" value="PUA domain"/>
    <property type="match status" value="1"/>
</dbReference>
<keyword evidence="5" id="KW-0808">Transferase</keyword>
<dbReference type="InterPro" id="IPR002478">
    <property type="entry name" value="PUA"/>
</dbReference>
<proteinExistence type="inferred from homology"/>
<keyword evidence="3" id="KW-0698">rRNA processing</keyword>
<keyword evidence="4 11" id="KW-0489">Methyltransferase</keyword>
<keyword evidence="7" id="KW-0694">RNA-binding</keyword>
<dbReference type="GO" id="GO:0032259">
    <property type="term" value="P:methylation"/>
    <property type="evidence" value="ECO:0007669"/>
    <property type="project" value="UniProtKB-KW"/>
</dbReference>
<evidence type="ECO:0000259" key="10">
    <source>
        <dbReference type="SMART" id="SM00359"/>
    </source>
</evidence>
<feature type="compositionally biased region" description="Low complexity" evidence="9">
    <location>
        <begin position="443"/>
        <end position="458"/>
    </location>
</feature>
<evidence type="ECO:0000256" key="1">
    <source>
        <dbReference type="ARBA" id="ARBA00004496"/>
    </source>
</evidence>
<dbReference type="PANTHER" id="PTHR42873">
    <property type="entry name" value="RIBOSOMAL RNA LARGE SUBUNIT METHYLTRANSFERASE"/>
    <property type="match status" value="1"/>
</dbReference>
<dbReference type="CDD" id="cd21153">
    <property type="entry name" value="PUA_RlmI"/>
    <property type="match status" value="1"/>
</dbReference>
<dbReference type="GO" id="GO:0008168">
    <property type="term" value="F:methyltransferase activity"/>
    <property type="evidence" value="ECO:0007669"/>
    <property type="project" value="UniProtKB-KW"/>
</dbReference>
<dbReference type="Pfam" id="PF10672">
    <property type="entry name" value="Methyltrans_SAM"/>
    <property type="match status" value="1"/>
</dbReference>
<dbReference type="SUPFAM" id="SSF53335">
    <property type="entry name" value="S-adenosyl-L-methionine-dependent methyltransferases"/>
    <property type="match status" value="1"/>
</dbReference>
<evidence type="ECO:0000256" key="4">
    <source>
        <dbReference type="ARBA" id="ARBA00022603"/>
    </source>
</evidence>
<organism evidence="11 12">
    <name type="scientific">Dunaliella salina</name>
    <name type="common">Green alga</name>
    <name type="synonym">Protococcus salinus</name>
    <dbReference type="NCBI Taxonomy" id="3046"/>
    <lineage>
        <taxon>Eukaryota</taxon>
        <taxon>Viridiplantae</taxon>
        <taxon>Chlorophyta</taxon>
        <taxon>core chlorophytes</taxon>
        <taxon>Chlorophyceae</taxon>
        <taxon>CS clade</taxon>
        <taxon>Chlamydomonadales</taxon>
        <taxon>Dunaliellaceae</taxon>
        <taxon>Dunaliella</taxon>
    </lineage>
</organism>
<comment type="subcellular location">
    <subcellularLocation>
        <location evidence="1">Cytoplasm</location>
    </subcellularLocation>
</comment>
<comment type="caution">
    <text evidence="11">The sequence shown here is derived from an EMBL/GenBank/DDBJ whole genome shotgun (WGS) entry which is preliminary data.</text>
</comment>
<comment type="similarity">
    <text evidence="8">Belongs to the methyltransferase superfamily. RlmI family.</text>
</comment>
<keyword evidence="6" id="KW-0949">S-adenosyl-L-methionine</keyword>
<dbReference type="CDD" id="cd11572">
    <property type="entry name" value="RlmI_M_like"/>
    <property type="match status" value="1"/>
</dbReference>
<dbReference type="EMBL" id="MU069828">
    <property type="protein sequence ID" value="KAF5833136.1"/>
    <property type="molecule type" value="Genomic_DNA"/>
</dbReference>
<feature type="compositionally biased region" description="Low complexity" evidence="9">
    <location>
        <begin position="134"/>
        <end position="148"/>
    </location>
</feature>
<evidence type="ECO:0000256" key="7">
    <source>
        <dbReference type="ARBA" id="ARBA00022884"/>
    </source>
</evidence>
<feature type="region of interest" description="Disordered" evidence="9">
    <location>
        <begin position="31"/>
        <end position="63"/>
    </location>
</feature>
<gene>
    <name evidence="11" type="ORF">DUNSADRAFT_10655</name>
</gene>
<feature type="domain" description="PUA" evidence="10">
    <location>
        <begin position="219"/>
        <end position="317"/>
    </location>
</feature>
<feature type="region of interest" description="Disordered" evidence="9">
    <location>
        <begin position="117"/>
        <end position="208"/>
    </location>
</feature>
<dbReference type="InterPro" id="IPR036974">
    <property type="entry name" value="PUA_sf"/>
</dbReference>
<accession>A0ABQ7GEV4</accession>
<feature type="region of interest" description="Disordered" evidence="9">
    <location>
        <begin position="414"/>
        <end position="469"/>
    </location>
</feature>
<protein>
    <submittedName>
        <fullName evidence="11">S-adenosyl-L-methionine-dependent methyltransferase</fullName>
    </submittedName>
</protein>
<dbReference type="Pfam" id="PF17785">
    <property type="entry name" value="PUA_3"/>
    <property type="match status" value="1"/>
</dbReference>
<feature type="compositionally biased region" description="Low complexity" evidence="9">
    <location>
        <begin position="421"/>
        <end position="435"/>
    </location>
</feature>
<reference evidence="11" key="1">
    <citation type="submission" date="2017-08" db="EMBL/GenBank/DDBJ databases">
        <authorList>
            <person name="Polle J.E."/>
            <person name="Barry K."/>
            <person name="Cushman J."/>
            <person name="Schmutz J."/>
            <person name="Tran D."/>
            <person name="Hathwaick L.T."/>
            <person name="Yim W.C."/>
            <person name="Jenkins J."/>
            <person name="Mckie-Krisberg Z.M."/>
            <person name="Prochnik S."/>
            <person name="Lindquist E."/>
            <person name="Dockter R.B."/>
            <person name="Adam C."/>
            <person name="Molina H."/>
            <person name="Bunkerborg J."/>
            <person name="Jin E."/>
            <person name="Buchheim M."/>
            <person name="Magnuson J."/>
        </authorList>
    </citation>
    <scope>NUCLEOTIDE SEQUENCE</scope>
    <source>
        <strain evidence="11">CCAP 19/18</strain>
    </source>
</reference>
<dbReference type="Gene3D" id="3.30.750.80">
    <property type="entry name" value="RNA methyltransferase domain (HRMD) like"/>
    <property type="match status" value="1"/>
</dbReference>
<dbReference type="PROSITE" id="PS50890">
    <property type="entry name" value="PUA"/>
    <property type="match status" value="1"/>
</dbReference>
<evidence type="ECO:0000256" key="2">
    <source>
        <dbReference type="ARBA" id="ARBA00022490"/>
    </source>
</evidence>
<dbReference type="InterPro" id="IPR015947">
    <property type="entry name" value="PUA-like_sf"/>
</dbReference>
<dbReference type="SUPFAM" id="SSF88697">
    <property type="entry name" value="PUA domain-like"/>
    <property type="match status" value="1"/>
</dbReference>
<evidence type="ECO:0000313" key="11">
    <source>
        <dbReference type="EMBL" id="KAF5833136.1"/>
    </source>
</evidence>
<dbReference type="Proteomes" id="UP000815325">
    <property type="component" value="Unassembled WGS sequence"/>
</dbReference>
<evidence type="ECO:0000256" key="6">
    <source>
        <dbReference type="ARBA" id="ARBA00022691"/>
    </source>
</evidence>
<dbReference type="CDD" id="cd02440">
    <property type="entry name" value="AdoMet_MTases"/>
    <property type="match status" value="1"/>
</dbReference>
<sequence length="688" mass="72273">MLHCLLRGPAAGPGVRPARCHVLCCSGRRPAASPVKKRKHQGQQPRGSHGTAEDLEDEGEGMPGFDSLMEDKAYTQALRTTMLQRMAEQHSRAMQAVASGLLPDEDGLLEKEGMQLAGDGSEGTQAAVQHGDISSSSNSDGRNSSSSSFGTKNVAEQNEDNKVEENGTGGAKAGGQVLGAAGRAGPGKSSLGADQTTQAGPTKKRTGKHIPLSHVLEHPTVVLKEGKARLFQAGSPMVYSGAVDRVVCRPPPVAGDAVVVADFKGQSIGWGVFNPDSMFQCRIMQMQAEVQGGSPEEQACFLDMPKLIALRMRQAARLRALLGLPGTATNVYRLTNSEGDRLSGVLVDVLGEVAVVQSVAAWAERYKEDVVRAVKEVTGLQHVAWRPQAGILKEEGVQVDDDGVDAASVNGSMMSAQPELSSSSSSASSSAISASVKDRTESHSSSSSSSGSSSSGHSNLDDRSSGGAGLPERIIVRENGLQFYASPLGGQKTGFYADQRDNRAFVARLCRGKTVLDLCCYSGGFAIAAAAAGAEKVIGVDTSAPALEMAQQNARLNGLNEERVQFVRADVDTFMREEVASGRTYDVLILDPPKLAPNKKGLPRARSKYLRLNTKAIKLLSPGGLLTTCSCSGAMSQSGEFLPMLAEAAAVAGRATAVLRVAGAAPDHPLHPAYWEGKYLTAASLCVY</sequence>
<keyword evidence="2" id="KW-0963">Cytoplasm</keyword>
<evidence type="ECO:0000256" key="8">
    <source>
        <dbReference type="ARBA" id="ARBA00038091"/>
    </source>
</evidence>
<dbReference type="InterPro" id="IPR019614">
    <property type="entry name" value="SAM-dep_methyl-trfase"/>
</dbReference>
<evidence type="ECO:0000256" key="5">
    <source>
        <dbReference type="ARBA" id="ARBA00022679"/>
    </source>
</evidence>
<dbReference type="InterPro" id="IPR029063">
    <property type="entry name" value="SAM-dependent_MTases_sf"/>
</dbReference>
<dbReference type="SMART" id="SM00359">
    <property type="entry name" value="PUA"/>
    <property type="match status" value="1"/>
</dbReference>
<evidence type="ECO:0000256" key="3">
    <source>
        <dbReference type="ARBA" id="ARBA00022552"/>
    </source>
</evidence>